<feature type="domain" description="ParB-like N-terminal" evidence="3">
    <location>
        <begin position="32"/>
        <end position="126"/>
    </location>
</feature>
<dbReference type="GO" id="GO:0003677">
    <property type="term" value="F:DNA binding"/>
    <property type="evidence" value="ECO:0007669"/>
    <property type="project" value="UniProtKB-KW"/>
</dbReference>
<dbReference type="InterPro" id="IPR050336">
    <property type="entry name" value="Chromosome_partition/occlusion"/>
</dbReference>
<dbReference type="GO" id="GO:0005694">
    <property type="term" value="C:chromosome"/>
    <property type="evidence" value="ECO:0007669"/>
    <property type="project" value="TreeGrafter"/>
</dbReference>
<dbReference type="InterPro" id="IPR036086">
    <property type="entry name" value="ParB/Sulfiredoxin_sf"/>
</dbReference>
<dbReference type="SMART" id="SM00470">
    <property type="entry name" value="ParB"/>
    <property type="match status" value="1"/>
</dbReference>
<sequence length="305" mass="33128">MTRKGLSAGLAQAGAFGGRTSVADLVSGQPRSTVALQLIDPPRRNPRGLYSRERPGAESLEQLAASIRTHGVLQPLLLRPVGDRFEVVAGERRYLAAREAGLTEIPAIVRSLSDEQAFEMAVIENTQREDMPLVDLALAAFEIAALRTGKPVQEMPALFLALKNGTLEDTWDLASTLQSVMGPRGSSFSNFAQVYAKYLQMTDAEVQALREGQIGDAVARALTRLPATHPQRAALLRTAIDEALTSAEVQERVKALLQAAPATTTYQQQLKQVRQVIPALSRLKEGDARRTRAEALLTELLSLVK</sequence>
<dbReference type="InterPro" id="IPR004437">
    <property type="entry name" value="ParB/RepB/Spo0J"/>
</dbReference>
<organism evidence="4 5">
    <name type="scientific">Deinococcus geothermalis (strain DSM 11300 / CIP 105573 / AG-3a)</name>
    <dbReference type="NCBI Taxonomy" id="319795"/>
    <lineage>
        <taxon>Bacteria</taxon>
        <taxon>Thermotogati</taxon>
        <taxon>Deinococcota</taxon>
        <taxon>Deinococci</taxon>
        <taxon>Deinococcales</taxon>
        <taxon>Deinococcaceae</taxon>
        <taxon>Deinococcus</taxon>
    </lineage>
</organism>
<dbReference type="EMBL" id="CP000856">
    <property type="protein sequence ID" value="ABW35023.1"/>
    <property type="molecule type" value="Genomic_DNA"/>
</dbReference>
<keyword evidence="2" id="KW-0238">DNA-binding</keyword>
<dbReference type="InterPro" id="IPR003115">
    <property type="entry name" value="ParB_N"/>
</dbReference>
<evidence type="ECO:0000313" key="5">
    <source>
        <dbReference type="Proteomes" id="UP000002431"/>
    </source>
</evidence>
<evidence type="ECO:0000256" key="2">
    <source>
        <dbReference type="ARBA" id="ARBA00023125"/>
    </source>
</evidence>
<dbReference type="RefSeq" id="WP_012173359.1">
    <property type="nucleotide sequence ID" value="NC_009939.1"/>
</dbReference>
<dbReference type="KEGG" id="dge:Dgeo_2980"/>
<dbReference type="GO" id="GO:0007059">
    <property type="term" value="P:chromosome segregation"/>
    <property type="evidence" value="ECO:0007669"/>
    <property type="project" value="TreeGrafter"/>
</dbReference>
<name>A8ZRB4_DEIGD</name>
<protein>
    <submittedName>
        <fullName evidence="4">ParB-like chromosome partitioning protein</fullName>
    </submittedName>
</protein>
<dbReference type="FunFam" id="3.90.1530.30:FF:000001">
    <property type="entry name" value="Chromosome partitioning protein ParB"/>
    <property type="match status" value="1"/>
</dbReference>
<dbReference type="SUPFAM" id="SSF110849">
    <property type="entry name" value="ParB/Sulfiredoxin"/>
    <property type="match status" value="1"/>
</dbReference>
<proteinExistence type="inferred from homology"/>
<dbReference type="Gene3D" id="3.90.1530.30">
    <property type="match status" value="1"/>
</dbReference>
<gene>
    <name evidence="4" type="ORF">Dgeo_2980</name>
</gene>
<geneLocation type="plasmid" evidence="4 5">
    <name>pDGEO02</name>
</geneLocation>
<comment type="similarity">
    <text evidence="1">Belongs to the ParB family.</text>
</comment>
<dbReference type="CDD" id="cd16393">
    <property type="entry name" value="SPO0J_N"/>
    <property type="match status" value="1"/>
</dbReference>
<dbReference type="AlphaFoldDB" id="A8ZRB4"/>
<dbReference type="HOGENOM" id="CLU_023853_4_0_0"/>
<evidence type="ECO:0000256" key="1">
    <source>
        <dbReference type="ARBA" id="ARBA00006295"/>
    </source>
</evidence>
<evidence type="ECO:0000313" key="4">
    <source>
        <dbReference type="EMBL" id="ABW35023.1"/>
    </source>
</evidence>
<dbReference type="Proteomes" id="UP000002431">
    <property type="component" value="Plasmid pDGEO02"/>
</dbReference>
<accession>A8ZRB4</accession>
<dbReference type="SUPFAM" id="SSF109709">
    <property type="entry name" value="KorB DNA-binding domain-like"/>
    <property type="match status" value="1"/>
</dbReference>
<dbReference type="Pfam" id="PF02195">
    <property type="entry name" value="ParB_N"/>
    <property type="match status" value="1"/>
</dbReference>
<reference evidence="4" key="1">
    <citation type="submission" date="2007-10" db="EMBL/GenBank/DDBJ databases">
        <title>Complete sequence of Plasmid2 pDGEO02 of Deinococcus geothermalis DSM 11300.</title>
        <authorList>
            <consortium name="US DOE Joint Genome Institute"/>
            <person name="Copeland A."/>
            <person name="Lucas S."/>
            <person name="Lapidus A."/>
            <person name="Barry K."/>
            <person name="Detter J.C."/>
            <person name="Glavina del Rio T."/>
            <person name="Hammon N."/>
            <person name="Israni S."/>
            <person name="Dalin E."/>
            <person name="Tice H."/>
            <person name="Pitluck S."/>
            <person name="Brettin T."/>
            <person name="Bruce D."/>
            <person name="Han C."/>
            <person name="Tapia R."/>
            <person name="Saunders E."/>
            <person name="Gilna P."/>
            <person name="Schmutz J."/>
            <person name="Larimer F."/>
            <person name="Land M."/>
            <person name="Hauser L."/>
            <person name="Kyrpides N."/>
            <person name="Kim E."/>
            <person name="Daly M.J."/>
            <person name="Fredrickson J.K."/>
            <person name="Makarova K.S."/>
            <person name="Gaidamakova E.K."/>
            <person name="Zhai M."/>
            <person name="Richardson P."/>
        </authorList>
    </citation>
    <scope>NUCLEOTIDE SEQUENCE [LARGE SCALE GENOMIC DNA]</scope>
    <source>
        <strain evidence="4">DSM 11300</strain>
        <plasmid evidence="4">pDGEO02</plasmid>
    </source>
</reference>
<dbReference type="PANTHER" id="PTHR33375:SF7">
    <property type="entry name" value="CHROMOSOME 2-PARTITIONING PROTEIN PARB-RELATED"/>
    <property type="match status" value="1"/>
</dbReference>
<dbReference type="Gene3D" id="1.10.10.2830">
    <property type="match status" value="1"/>
</dbReference>
<keyword evidence="4" id="KW-0614">Plasmid</keyword>
<evidence type="ECO:0000259" key="3">
    <source>
        <dbReference type="SMART" id="SM00470"/>
    </source>
</evidence>
<dbReference type="NCBIfam" id="TIGR00180">
    <property type="entry name" value="parB_part"/>
    <property type="match status" value="1"/>
</dbReference>
<keyword evidence="5" id="KW-1185">Reference proteome</keyword>
<dbReference type="PANTHER" id="PTHR33375">
    <property type="entry name" value="CHROMOSOME-PARTITIONING PROTEIN PARB-RELATED"/>
    <property type="match status" value="1"/>
</dbReference>